<dbReference type="CDD" id="cd01994">
    <property type="entry name" value="AANH_PF0828-like"/>
    <property type="match status" value="1"/>
</dbReference>
<reference evidence="2 3" key="1">
    <citation type="submission" date="2017-08" db="EMBL/GenBank/DDBJ databases">
        <title>Resequencing and Reannotation of the genome of Pyrococcus furiosus type strain DSM3638.</title>
        <authorList>
            <person name="Reichelt R.M."/>
            <person name="Bunk B."/>
        </authorList>
    </citation>
    <scope>NUCLEOTIDE SEQUENCE [LARGE SCALE GENOMIC DNA]</scope>
    <source>
        <strain evidence="2 3">DSM 3638</strain>
    </source>
</reference>
<dbReference type="PIRSF" id="PIRSF039123">
    <property type="entry name" value="Diphthamide_synthase"/>
    <property type="match status" value="1"/>
</dbReference>
<dbReference type="RefSeq" id="WP_011011957.1">
    <property type="nucleotide sequence ID" value="NC_003413.1"/>
</dbReference>
<dbReference type="OrthoDB" id="372052at2157"/>
<dbReference type="GO" id="GO:0017183">
    <property type="term" value="P:protein histidyl modification to diphthamide"/>
    <property type="evidence" value="ECO:0007669"/>
    <property type="project" value="TreeGrafter"/>
</dbReference>
<name>A0A5C0XP82_PYRFU</name>
<feature type="domain" description="Diphthamide synthase" evidence="1">
    <location>
        <begin position="7"/>
        <end position="212"/>
    </location>
</feature>
<dbReference type="SMR" id="A0A5C0XP82"/>
<dbReference type="InterPro" id="IPR005237">
    <property type="entry name" value="MJ0570"/>
</dbReference>
<dbReference type="GeneID" id="41712631"/>
<evidence type="ECO:0000259" key="1">
    <source>
        <dbReference type="Pfam" id="PF01902"/>
    </source>
</evidence>
<dbReference type="Pfam" id="PF01902">
    <property type="entry name" value="Diphthami_syn_2"/>
    <property type="match status" value="1"/>
</dbReference>
<dbReference type="InterPro" id="IPR030662">
    <property type="entry name" value="DPH6/MJ0570"/>
</dbReference>
<dbReference type="Proteomes" id="UP000324354">
    <property type="component" value="Chromosome"/>
</dbReference>
<dbReference type="SUPFAM" id="SSF52402">
    <property type="entry name" value="Adenine nucleotide alpha hydrolases-like"/>
    <property type="match status" value="1"/>
</dbReference>
<dbReference type="GeneID" id="13301422"/>
<dbReference type="PANTHER" id="PTHR12196:SF2">
    <property type="entry name" value="DIPHTHINE--AMMONIA LIGASE"/>
    <property type="match status" value="1"/>
</dbReference>
<gene>
    <name evidence="2" type="ORF">PFDSM3638_04125</name>
</gene>
<dbReference type="InterPro" id="IPR022427">
    <property type="entry name" value="MJ0570_ATP-bd"/>
</dbReference>
<dbReference type="AlphaFoldDB" id="A0A5C0XP82"/>
<evidence type="ECO:0000313" key="3">
    <source>
        <dbReference type="Proteomes" id="UP000324354"/>
    </source>
</evidence>
<dbReference type="NCBIfam" id="TIGR00289">
    <property type="entry name" value="TIGR00289 family protein"/>
    <property type="match status" value="1"/>
</dbReference>
<proteinExistence type="predicted"/>
<accession>A0A5C0XP82</accession>
<organism evidence="2 3">
    <name type="scientific">Pyrococcus furiosus (strain ATCC 43587 / DSM 3638 / JCM 8422 / Vc1)</name>
    <dbReference type="NCBI Taxonomy" id="186497"/>
    <lineage>
        <taxon>Archaea</taxon>
        <taxon>Methanobacteriati</taxon>
        <taxon>Methanobacteriota</taxon>
        <taxon>Thermococci</taxon>
        <taxon>Thermococcales</taxon>
        <taxon>Thermococcaceae</taxon>
        <taxon>Pyrococcus</taxon>
    </lineage>
</organism>
<dbReference type="NCBIfam" id="TIGR03679">
    <property type="entry name" value="arCOG00187"/>
    <property type="match status" value="1"/>
</dbReference>
<protein>
    <submittedName>
        <fullName evidence="2">TIGR00289 family protein</fullName>
    </submittedName>
</protein>
<dbReference type="PANTHER" id="PTHR12196">
    <property type="entry name" value="DOMAIN OF UNKNOWN FUNCTION 71 DUF71 -CONTAINING PROTEIN"/>
    <property type="match status" value="1"/>
</dbReference>
<dbReference type="FunFam" id="3.40.50.620:FF:000145">
    <property type="entry name" value="ATP-binding domain containing protein"/>
    <property type="match status" value="1"/>
</dbReference>
<dbReference type="EMBL" id="CP023154">
    <property type="protein sequence ID" value="QEK78501.1"/>
    <property type="molecule type" value="Genomic_DNA"/>
</dbReference>
<sequence length="229" mass="25721">MVGLADVAVLYSGGKDSNYALYWAIKNRFSVKFLVTMVSENEESYMYHTINANLTDLQARALGIPLVKGFTQGEKEKEVEDLKRVLSGLKIQGIVAGALASKYQRKRIEKVAKELGLEVYTPAWGRDAKEYMRELLNLGFKIMVVGVSAYGLDESWLGRILDESALEELITLNEKYKVHVAGEGGEFETFVLDMPLFKYKIVVDKAKKVWEPCTSSGKLIIEEAHLESK</sequence>
<dbReference type="InterPro" id="IPR002761">
    <property type="entry name" value="Diphthami_syn_dom"/>
</dbReference>
<dbReference type="NCBIfam" id="TIGR00290">
    <property type="entry name" value="MJ0570_dom"/>
    <property type="match status" value="1"/>
</dbReference>
<dbReference type="InterPro" id="IPR014729">
    <property type="entry name" value="Rossmann-like_a/b/a_fold"/>
</dbReference>
<dbReference type="GO" id="GO:0017178">
    <property type="term" value="F:diphthine-ammonia ligase activity"/>
    <property type="evidence" value="ECO:0007669"/>
    <property type="project" value="TreeGrafter"/>
</dbReference>
<dbReference type="Gene3D" id="3.90.1490.10">
    <property type="entry name" value="putative n-type atp pyrophosphatase, domain 2"/>
    <property type="match status" value="1"/>
</dbReference>
<dbReference type="Gene3D" id="3.40.50.620">
    <property type="entry name" value="HUPs"/>
    <property type="match status" value="1"/>
</dbReference>
<evidence type="ECO:0000313" key="2">
    <source>
        <dbReference type="EMBL" id="QEK78501.1"/>
    </source>
</evidence>